<evidence type="ECO:0000256" key="2">
    <source>
        <dbReference type="ARBA" id="ARBA00022723"/>
    </source>
</evidence>
<name>A0A4P6EBS1_9MICO</name>
<evidence type="ECO:0000256" key="1">
    <source>
        <dbReference type="ARBA" id="ARBA00022722"/>
    </source>
</evidence>
<keyword evidence="4" id="KW-0460">Magnesium</keyword>
<dbReference type="EMBL" id="CP035494">
    <property type="protein sequence ID" value="QAY59635.1"/>
    <property type="molecule type" value="Genomic_DNA"/>
</dbReference>
<proteinExistence type="predicted"/>
<dbReference type="InterPro" id="IPR002716">
    <property type="entry name" value="PIN_dom"/>
</dbReference>
<evidence type="ECO:0000256" key="3">
    <source>
        <dbReference type="ARBA" id="ARBA00022801"/>
    </source>
</evidence>
<protein>
    <submittedName>
        <fullName evidence="6">PIN domain-containing protein</fullName>
    </submittedName>
</protein>
<dbReference type="Pfam" id="PF13470">
    <property type="entry name" value="PIN_3"/>
    <property type="match status" value="1"/>
</dbReference>
<feature type="domain" description="PIN" evidence="5">
    <location>
        <begin position="8"/>
        <end position="133"/>
    </location>
</feature>
<dbReference type="Proteomes" id="UP000293995">
    <property type="component" value="Chromosome"/>
</dbReference>
<evidence type="ECO:0000259" key="5">
    <source>
        <dbReference type="Pfam" id="PF13470"/>
    </source>
</evidence>
<dbReference type="GO" id="GO:0046872">
    <property type="term" value="F:metal ion binding"/>
    <property type="evidence" value="ECO:0007669"/>
    <property type="project" value="UniProtKB-KW"/>
</dbReference>
<evidence type="ECO:0000256" key="4">
    <source>
        <dbReference type="ARBA" id="ARBA00022842"/>
    </source>
</evidence>
<keyword evidence="3" id="KW-0378">Hydrolase</keyword>
<reference evidence="6 7" key="1">
    <citation type="submission" date="2019-01" db="EMBL/GenBank/DDBJ databases">
        <title>Genome sequencing of strain DFW100M-13.</title>
        <authorList>
            <person name="Heo J."/>
            <person name="Kim S.-J."/>
            <person name="Kim J.-S."/>
            <person name="Hong S.-B."/>
            <person name="Kwon S.-W."/>
        </authorList>
    </citation>
    <scope>NUCLEOTIDE SEQUENCE [LARGE SCALE GENOMIC DNA]</scope>
    <source>
        <strain evidence="6 7">DFW100M-13</strain>
    </source>
</reference>
<dbReference type="GO" id="GO:0016787">
    <property type="term" value="F:hydrolase activity"/>
    <property type="evidence" value="ECO:0007669"/>
    <property type="project" value="UniProtKB-KW"/>
</dbReference>
<keyword evidence="1" id="KW-0540">Nuclease</keyword>
<evidence type="ECO:0000313" key="7">
    <source>
        <dbReference type="Proteomes" id="UP000293995"/>
    </source>
</evidence>
<evidence type="ECO:0000313" key="6">
    <source>
        <dbReference type="EMBL" id="QAY59635.1"/>
    </source>
</evidence>
<dbReference type="GO" id="GO:0004518">
    <property type="term" value="F:nuclease activity"/>
    <property type="evidence" value="ECO:0007669"/>
    <property type="project" value="UniProtKB-KW"/>
</dbReference>
<organism evidence="6 7">
    <name type="scientific">Microbacterium protaetiae</name>
    <dbReference type="NCBI Taxonomy" id="2509458"/>
    <lineage>
        <taxon>Bacteria</taxon>
        <taxon>Bacillati</taxon>
        <taxon>Actinomycetota</taxon>
        <taxon>Actinomycetes</taxon>
        <taxon>Micrococcales</taxon>
        <taxon>Microbacteriaceae</taxon>
        <taxon>Microbacterium</taxon>
    </lineage>
</organism>
<dbReference type="AlphaFoldDB" id="A0A4P6EBS1"/>
<sequence length="160" mass="17307">MIDPTTVVVFDVNVYLDDILGADGSWPLLPDVPPTTDNPAADAISLAFGGRFRLFASAHILRNVARVMRMAGQSEPIVEQFVSAIVEMCEFSGGGVIEPAERDHGVADYEDNAIVALAKDPSVDALIIVTSDHDLLDLGPARNGRLILRPHEFVFRVLTP</sequence>
<keyword evidence="2" id="KW-0479">Metal-binding</keyword>
<keyword evidence="7" id="KW-1185">Reference proteome</keyword>
<accession>A0A4P6EBS1</accession>
<dbReference type="KEGG" id="mprt:ET475_06280"/>
<gene>
    <name evidence="6" type="ORF">ET475_06280</name>
</gene>
<dbReference type="OrthoDB" id="3436442at2"/>
<dbReference type="RefSeq" id="WP_129387353.1">
    <property type="nucleotide sequence ID" value="NZ_CP035494.1"/>
</dbReference>